<sequence length="229" mass="25222">MPATRNGRVSLLVAVALCSSACLSFPRSAAAAACDRSCKIQARSALCKYTKCVLRLDREDRFDAKDRRKKCGSDSNDSKRGRAGRDGGEDDDFVFGESDCLPSLTEDVADLFAKTCAEGGLKILDACEWGRMYVERSCGAEAERVEVSVKNDGSEEQDERVFKRSQCDEICPPDECTNLEYSCVTSSSRKQCTKLQQEGCQNIYILEACPYEYTCADSNVGRGLIEDES</sequence>
<protein>
    <submittedName>
        <fullName evidence="3">Uncharacterized protein</fullName>
    </submittedName>
</protein>
<feature type="chain" id="PRO_5030773045" evidence="2">
    <location>
        <begin position="32"/>
        <end position="229"/>
    </location>
</feature>
<feature type="region of interest" description="Disordered" evidence="1">
    <location>
        <begin position="67"/>
        <end position="90"/>
    </location>
</feature>
<feature type="signal peptide" evidence="2">
    <location>
        <begin position="1"/>
        <end position="31"/>
    </location>
</feature>
<keyword evidence="2" id="KW-0732">Signal</keyword>
<dbReference type="EMBL" id="HBKQ01061006">
    <property type="protein sequence ID" value="CAE2288158.1"/>
    <property type="molecule type" value="Transcribed_RNA"/>
</dbReference>
<accession>A0A7S4KAE9</accession>
<feature type="compositionally biased region" description="Basic and acidic residues" evidence="1">
    <location>
        <begin position="76"/>
        <end position="87"/>
    </location>
</feature>
<evidence type="ECO:0000256" key="2">
    <source>
        <dbReference type="SAM" id="SignalP"/>
    </source>
</evidence>
<proteinExistence type="predicted"/>
<name>A0A7S4KAE9_9STRA</name>
<evidence type="ECO:0000313" key="3">
    <source>
        <dbReference type="EMBL" id="CAE2288158.1"/>
    </source>
</evidence>
<evidence type="ECO:0000256" key="1">
    <source>
        <dbReference type="SAM" id="MobiDB-lite"/>
    </source>
</evidence>
<reference evidence="3" key="1">
    <citation type="submission" date="2021-01" db="EMBL/GenBank/DDBJ databases">
        <authorList>
            <person name="Corre E."/>
            <person name="Pelletier E."/>
            <person name="Niang G."/>
            <person name="Scheremetjew M."/>
            <person name="Finn R."/>
            <person name="Kale V."/>
            <person name="Holt S."/>
            <person name="Cochrane G."/>
            <person name="Meng A."/>
            <person name="Brown T."/>
            <person name="Cohen L."/>
        </authorList>
    </citation>
    <scope>NUCLEOTIDE SEQUENCE</scope>
    <source>
        <strain evidence="3">Isolate 1302-5</strain>
    </source>
</reference>
<organism evidence="3">
    <name type="scientific">Odontella aurita</name>
    <dbReference type="NCBI Taxonomy" id="265563"/>
    <lineage>
        <taxon>Eukaryota</taxon>
        <taxon>Sar</taxon>
        <taxon>Stramenopiles</taxon>
        <taxon>Ochrophyta</taxon>
        <taxon>Bacillariophyta</taxon>
        <taxon>Mediophyceae</taxon>
        <taxon>Biddulphiophycidae</taxon>
        <taxon>Eupodiscales</taxon>
        <taxon>Odontellaceae</taxon>
        <taxon>Odontella</taxon>
    </lineage>
</organism>
<gene>
    <name evidence="3" type="ORF">OAUR00152_LOCUS41569</name>
</gene>
<dbReference type="AlphaFoldDB" id="A0A7S4KAE9"/>